<dbReference type="SUPFAM" id="SSF53383">
    <property type="entry name" value="PLP-dependent transferases"/>
    <property type="match status" value="1"/>
</dbReference>
<dbReference type="InterPro" id="IPR004839">
    <property type="entry name" value="Aminotransferase_I/II_large"/>
</dbReference>
<dbReference type="AlphaFoldDB" id="A0A1F7X5V2"/>
<proteinExistence type="inferred from homology"/>
<comment type="similarity">
    <text evidence="5">Belongs to the class-II pyridoxal-phosphate-dependent aminotransferase family.</text>
</comment>
<dbReference type="FunFam" id="3.40.640.10:FF:000006">
    <property type="entry name" value="5-aminolevulinate synthase, mitochondrial"/>
    <property type="match status" value="1"/>
</dbReference>
<dbReference type="GO" id="GO:0030170">
    <property type="term" value="F:pyridoxal phosphate binding"/>
    <property type="evidence" value="ECO:0007669"/>
    <property type="project" value="InterPro"/>
</dbReference>
<dbReference type="InterPro" id="IPR001917">
    <property type="entry name" value="Aminotrans_II_pyridoxalP_BS"/>
</dbReference>
<protein>
    <submittedName>
        <fullName evidence="7">Glycine C-acetyltransferase</fullName>
    </submittedName>
</protein>
<sequence>MSLQTNNKLAWIDKEIKDLENKGLITEIRTIESPMGAKIKVDGKWVLNFCSNNYLGFANNHNLKKEAIKAIHKYGIGPTAVRTIAGTTILHKRLEENLSKFKKTESAICFQSGFCANLATIPALVGEGNFIFSDELNHASIIDGCRLSKAEVIRFRHLDTKDLEKKILDIKKRSNEQTIKLIITDGVFSMNGDIAPLPQLAEIAQEYNCILMTDDAHGEGVLGKNGRGVVDYYNLHGKVDVEIGTLSKAFGVVGGYASGKKVIIDWLRQRARPFLFSSAMTIPDTAACIEAVRLLSKSDKIVKKLWENTKYFKKIINDLGFDTGKTQTPIIPIMIGEVGLANEYSKILFENGIFAMAIGYPTVPQGTARIRVMMSASHSKDNLDIALDVFKKVGKKLKII</sequence>
<gene>
    <name evidence="7" type="ORF">A2159_02260</name>
</gene>
<evidence type="ECO:0000313" key="8">
    <source>
        <dbReference type="Proteomes" id="UP000179219"/>
    </source>
</evidence>
<dbReference type="InterPro" id="IPR015422">
    <property type="entry name" value="PyrdxlP-dep_Trfase_small"/>
</dbReference>
<feature type="domain" description="Aminotransferase class I/classII large" evidence="6">
    <location>
        <begin position="46"/>
        <end position="389"/>
    </location>
</feature>
<evidence type="ECO:0000256" key="4">
    <source>
        <dbReference type="ARBA" id="ARBA00022898"/>
    </source>
</evidence>
<dbReference type="EMBL" id="MGFP01000009">
    <property type="protein sequence ID" value="OGM10474.1"/>
    <property type="molecule type" value="Genomic_DNA"/>
</dbReference>
<evidence type="ECO:0000256" key="1">
    <source>
        <dbReference type="ARBA" id="ARBA00001933"/>
    </source>
</evidence>
<keyword evidence="4 5" id="KW-0663">Pyridoxal phosphate</keyword>
<dbReference type="CDD" id="cd06454">
    <property type="entry name" value="KBL_like"/>
    <property type="match status" value="1"/>
</dbReference>
<evidence type="ECO:0000256" key="5">
    <source>
        <dbReference type="RuleBase" id="RU003693"/>
    </source>
</evidence>
<dbReference type="PANTHER" id="PTHR13693:SF3">
    <property type="entry name" value="LD36009P"/>
    <property type="match status" value="1"/>
</dbReference>
<dbReference type="PANTHER" id="PTHR13693">
    <property type="entry name" value="CLASS II AMINOTRANSFERASE/8-AMINO-7-OXONONANOATE SYNTHASE"/>
    <property type="match status" value="1"/>
</dbReference>
<dbReference type="GO" id="GO:0016740">
    <property type="term" value="F:transferase activity"/>
    <property type="evidence" value="ECO:0007669"/>
    <property type="project" value="UniProtKB-KW"/>
</dbReference>
<evidence type="ECO:0000259" key="6">
    <source>
        <dbReference type="Pfam" id="PF00155"/>
    </source>
</evidence>
<comment type="subunit">
    <text evidence="2">Homodimer.</text>
</comment>
<evidence type="ECO:0000256" key="3">
    <source>
        <dbReference type="ARBA" id="ARBA00022679"/>
    </source>
</evidence>
<dbReference type="InterPro" id="IPR015421">
    <property type="entry name" value="PyrdxlP-dep_Trfase_major"/>
</dbReference>
<dbReference type="PROSITE" id="PS00599">
    <property type="entry name" value="AA_TRANSFER_CLASS_2"/>
    <property type="match status" value="1"/>
</dbReference>
<comment type="caution">
    <text evidence="7">The sequence shown here is derived from an EMBL/GenBank/DDBJ whole genome shotgun (WGS) entry which is preliminary data.</text>
</comment>
<dbReference type="Gene3D" id="3.40.640.10">
    <property type="entry name" value="Type I PLP-dependent aspartate aminotransferase-like (Major domain)"/>
    <property type="match status" value="1"/>
</dbReference>
<accession>A0A1F7X5V2</accession>
<dbReference type="Pfam" id="PF00155">
    <property type="entry name" value="Aminotran_1_2"/>
    <property type="match status" value="1"/>
</dbReference>
<dbReference type="Proteomes" id="UP000179219">
    <property type="component" value="Unassembled WGS sequence"/>
</dbReference>
<dbReference type="InterPro" id="IPR015424">
    <property type="entry name" value="PyrdxlP-dep_Trfase"/>
</dbReference>
<comment type="cofactor">
    <cofactor evidence="1 5">
        <name>pyridoxal 5'-phosphate</name>
        <dbReference type="ChEBI" id="CHEBI:597326"/>
    </cofactor>
</comment>
<name>A0A1F7X5V2_9BACT</name>
<evidence type="ECO:0000313" key="7">
    <source>
        <dbReference type="EMBL" id="OGM10474.1"/>
    </source>
</evidence>
<dbReference type="NCBIfam" id="NF005394">
    <property type="entry name" value="PRK06939.1"/>
    <property type="match status" value="1"/>
</dbReference>
<reference evidence="7 8" key="1">
    <citation type="journal article" date="2016" name="Nat. Commun.">
        <title>Thousands of microbial genomes shed light on interconnected biogeochemical processes in an aquifer system.</title>
        <authorList>
            <person name="Anantharaman K."/>
            <person name="Brown C.T."/>
            <person name="Hug L.A."/>
            <person name="Sharon I."/>
            <person name="Castelle C.J."/>
            <person name="Probst A.J."/>
            <person name="Thomas B.C."/>
            <person name="Singh A."/>
            <person name="Wilkins M.J."/>
            <person name="Karaoz U."/>
            <person name="Brodie E.L."/>
            <person name="Williams K.H."/>
            <person name="Hubbard S.S."/>
            <person name="Banfield J.F."/>
        </authorList>
    </citation>
    <scope>NUCLEOTIDE SEQUENCE [LARGE SCALE GENOMIC DNA]</scope>
</reference>
<dbReference type="InterPro" id="IPR010962">
    <property type="entry name" value="AONS_Archaea/Firmicutes"/>
</dbReference>
<dbReference type="InterPro" id="IPR050087">
    <property type="entry name" value="AON_synthase_class-II"/>
</dbReference>
<keyword evidence="3 7" id="KW-0808">Transferase</keyword>
<organism evidence="7 8">
    <name type="scientific">Candidatus Woesebacteria bacterium RBG_13_34_9</name>
    <dbReference type="NCBI Taxonomy" id="1802477"/>
    <lineage>
        <taxon>Bacteria</taxon>
        <taxon>Candidatus Woeseibacteriota</taxon>
    </lineage>
</organism>
<dbReference type="Gene3D" id="3.90.1150.10">
    <property type="entry name" value="Aspartate Aminotransferase, domain 1"/>
    <property type="match status" value="1"/>
</dbReference>
<dbReference type="NCBIfam" id="TIGR01825">
    <property type="entry name" value="gly_Cac_T_rel"/>
    <property type="match status" value="1"/>
</dbReference>
<evidence type="ECO:0000256" key="2">
    <source>
        <dbReference type="ARBA" id="ARBA00011738"/>
    </source>
</evidence>